<dbReference type="Proteomes" id="UP000236173">
    <property type="component" value="Unassembled WGS sequence"/>
</dbReference>
<keyword evidence="4" id="KW-0479">Metal-binding</keyword>
<evidence type="ECO:0000256" key="2">
    <source>
        <dbReference type="ARBA" id="ARBA00006706"/>
    </source>
</evidence>
<dbReference type="AlphaFoldDB" id="A0A2H5X8P7"/>
<dbReference type="GO" id="GO:0008299">
    <property type="term" value="P:isoprenoid biosynthetic process"/>
    <property type="evidence" value="ECO:0007669"/>
    <property type="project" value="InterPro"/>
</dbReference>
<reference evidence="8" key="1">
    <citation type="submission" date="2017-09" db="EMBL/GenBank/DDBJ databases">
        <title>Metaegenomics of thermophilic ammonia-oxidizing enrichment culture.</title>
        <authorList>
            <person name="Kato S."/>
            <person name="Suzuki K."/>
        </authorList>
    </citation>
    <scope>NUCLEOTIDE SEQUENCE [LARGE SCALE GENOMIC DNA]</scope>
</reference>
<dbReference type="Pfam" id="PF00348">
    <property type="entry name" value="polyprenyl_synt"/>
    <property type="match status" value="1"/>
</dbReference>
<evidence type="ECO:0000256" key="4">
    <source>
        <dbReference type="ARBA" id="ARBA00022723"/>
    </source>
</evidence>
<keyword evidence="3 6" id="KW-0808">Transferase</keyword>
<organism evidence="7 8">
    <name type="scientific">Candidatus Fervidibacter japonicus</name>
    <dbReference type="NCBI Taxonomy" id="2035412"/>
    <lineage>
        <taxon>Bacteria</taxon>
        <taxon>Candidatus Fervidibacterota</taxon>
        <taxon>Candidatus Fervidibacter</taxon>
    </lineage>
</organism>
<dbReference type="PANTHER" id="PTHR12001">
    <property type="entry name" value="GERANYLGERANYL PYROPHOSPHATE SYNTHASE"/>
    <property type="match status" value="1"/>
</dbReference>
<dbReference type="EC" id="2.5.1.90" evidence="7"/>
<gene>
    <name evidence="7" type="primary">ispB</name>
    <name evidence="7" type="ORF">HRbin17_00011</name>
</gene>
<evidence type="ECO:0000256" key="3">
    <source>
        <dbReference type="ARBA" id="ARBA00022679"/>
    </source>
</evidence>
<dbReference type="PROSITE" id="PS00723">
    <property type="entry name" value="POLYPRENYL_SYNTHASE_1"/>
    <property type="match status" value="1"/>
</dbReference>
<dbReference type="InterPro" id="IPR000092">
    <property type="entry name" value="Polyprenyl_synt"/>
</dbReference>
<dbReference type="EMBL" id="BEHT01000001">
    <property type="protein sequence ID" value="GBC97524.1"/>
    <property type="molecule type" value="Genomic_DNA"/>
</dbReference>
<dbReference type="Gene3D" id="1.10.600.10">
    <property type="entry name" value="Farnesyl Diphosphate Synthase"/>
    <property type="match status" value="1"/>
</dbReference>
<keyword evidence="5" id="KW-0460">Magnesium</keyword>
<dbReference type="PANTHER" id="PTHR12001:SF69">
    <property type="entry name" value="ALL TRANS-POLYPRENYL-DIPHOSPHATE SYNTHASE PDSS1"/>
    <property type="match status" value="1"/>
</dbReference>
<evidence type="ECO:0000256" key="6">
    <source>
        <dbReference type="RuleBase" id="RU004466"/>
    </source>
</evidence>
<sequence>MKGIQRLMLSAHWGELIAEVFAALEKPLQQVEEFLRQAVQSSVRDITAMALHLLSAGGKRLRPALTLLSAQFVGGITPRAIAFAAVVELMHTATLIHDDVIDKAEVRRGRDAVHRLWGNEAAIMCGDHLYARAFSILAEDGDIQVIRTMAEASSRVCEGEILELQLAFNPDITYEQCLEVARLKTAELIAAACKIGALSGGGSPVAAEALESYGRHLGIAFQIVDDLLDWEGSAEEVGKPVGSDLLEGKITLPVWHTLAALPVDQRACWRQRIAQRAITPADIHHLAHHARRLGVFETVRQIADAYAQKAIATLRTVSPDGTNWAQRLLEQAAHFVVRRRA</sequence>
<proteinExistence type="inferred from homology"/>
<dbReference type="CDD" id="cd00685">
    <property type="entry name" value="Trans_IPPS_HT"/>
    <property type="match status" value="1"/>
</dbReference>
<dbReference type="PROSITE" id="PS00444">
    <property type="entry name" value="POLYPRENYL_SYNTHASE_2"/>
    <property type="match status" value="1"/>
</dbReference>
<protein>
    <submittedName>
        <fullName evidence="7">Octaprenyl diphosphate synthase</fullName>
        <ecNumber evidence="7">2.5.1.90</ecNumber>
    </submittedName>
</protein>
<dbReference type="SUPFAM" id="SSF48576">
    <property type="entry name" value="Terpenoid synthases"/>
    <property type="match status" value="1"/>
</dbReference>
<dbReference type="GO" id="GO:0046872">
    <property type="term" value="F:metal ion binding"/>
    <property type="evidence" value="ECO:0007669"/>
    <property type="project" value="UniProtKB-KW"/>
</dbReference>
<evidence type="ECO:0000256" key="1">
    <source>
        <dbReference type="ARBA" id="ARBA00001946"/>
    </source>
</evidence>
<dbReference type="SFLD" id="SFLDS00005">
    <property type="entry name" value="Isoprenoid_Synthase_Type_I"/>
    <property type="match status" value="1"/>
</dbReference>
<dbReference type="InterPro" id="IPR033749">
    <property type="entry name" value="Polyprenyl_synt_CS"/>
</dbReference>
<evidence type="ECO:0000313" key="7">
    <source>
        <dbReference type="EMBL" id="GBC97524.1"/>
    </source>
</evidence>
<comment type="cofactor">
    <cofactor evidence="1">
        <name>Mg(2+)</name>
        <dbReference type="ChEBI" id="CHEBI:18420"/>
    </cofactor>
</comment>
<evidence type="ECO:0000256" key="5">
    <source>
        <dbReference type="ARBA" id="ARBA00022842"/>
    </source>
</evidence>
<dbReference type="GO" id="GO:0106350">
    <property type="term" value="F:all-trans-octaprenyl-diphosphate synthase activity"/>
    <property type="evidence" value="ECO:0007669"/>
    <property type="project" value="UniProtKB-EC"/>
</dbReference>
<dbReference type="SFLD" id="SFLDG01017">
    <property type="entry name" value="Polyprenyl_Transferase_Like"/>
    <property type="match status" value="1"/>
</dbReference>
<name>A0A2H5X8P7_9BACT</name>
<comment type="caution">
    <text evidence="7">The sequence shown here is derived from an EMBL/GenBank/DDBJ whole genome shotgun (WGS) entry which is preliminary data.</text>
</comment>
<accession>A0A2H5X8P7</accession>
<dbReference type="InterPro" id="IPR008949">
    <property type="entry name" value="Isoprenoid_synthase_dom_sf"/>
</dbReference>
<evidence type="ECO:0000313" key="8">
    <source>
        <dbReference type="Proteomes" id="UP000236173"/>
    </source>
</evidence>
<comment type="similarity">
    <text evidence="2 6">Belongs to the FPP/GGPP synthase family.</text>
</comment>